<protein>
    <submittedName>
        <fullName evidence="1">Uncharacterized protein</fullName>
    </submittedName>
</protein>
<accession>A0AA88YVJ4</accession>
<comment type="caution">
    <text evidence="1">The sequence shown here is derived from an EMBL/GenBank/DDBJ whole genome shotgun (WGS) entry which is preliminary data.</text>
</comment>
<dbReference type="AlphaFoldDB" id="A0AA88YVJ4"/>
<organism evidence="1 2">
    <name type="scientific">Pinctada imbricata</name>
    <name type="common">Atlantic pearl-oyster</name>
    <name type="synonym">Pinctada martensii</name>
    <dbReference type="NCBI Taxonomy" id="66713"/>
    <lineage>
        <taxon>Eukaryota</taxon>
        <taxon>Metazoa</taxon>
        <taxon>Spiralia</taxon>
        <taxon>Lophotrochozoa</taxon>
        <taxon>Mollusca</taxon>
        <taxon>Bivalvia</taxon>
        <taxon>Autobranchia</taxon>
        <taxon>Pteriomorphia</taxon>
        <taxon>Pterioida</taxon>
        <taxon>Pterioidea</taxon>
        <taxon>Pteriidae</taxon>
        <taxon>Pinctada</taxon>
    </lineage>
</organism>
<dbReference type="EMBL" id="VSWD01000003">
    <property type="protein sequence ID" value="KAK3106650.1"/>
    <property type="molecule type" value="Genomic_DNA"/>
</dbReference>
<evidence type="ECO:0000313" key="2">
    <source>
        <dbReference type="Proteomes" id="UP001186944"/>
    </source>
</evidence>
<gene>
    <name evidence="1" type="ORF">FSP39_024565</name>
</gene>
<dbReference type="Proteomes" id="UP001186944">
    <property type="component" value="Unassembled WGS sequence"/>
</dbReference>
<reference evidence="1" key="1">
    <citation type="submission" date="2019-08" db="EMBL/GenBank/DDBJ databases">
        <title>The improved chromosome-level genome for the pearl oyster Pinctada fucata martensii using PacBio sequencing and Hi-C.</title>
        <authorList>
            <person name="Zheng Z."/>
        </authorList>
    </citation>
    <scope>NUCLEOTIDE SEQUENCE</scope>
    <source>
        <strain evidence="1">ZZ-2019</strain>
        <tissue evidence="1">Adductor muscle</tissue>
    </source>
</reference>
<sequence length="207" mass="23244">MARKVSTQIGISVDAKPIENGNALEQRSSQITVKSEGPYELAKIIRTSSIRSVDSTYDDIDFSQDPMNCKKVSVVNVSQTSLVSATEGEYDILGMAVENRRQQCESIYAHADDDETYSHIDNAGEKHPRHLNRVRNDYDDVKLNGNDGNNVFLSRSTKSLSIILLNENVVKPVFPSRSDYNIMMHRSANETCACKEKCKGYRKSNIF</sequence>
<keyword evidence="2" id="KW-1185">Reference proteome</keyword>
<name>A0AA88YVJ4_PINIB</name>
<proteinExistence type="predicted"/>
<evidence type="ECO:0000313" key="1">
    <source>
        <dbReference type="EMBL" id="KAK3106650.1"/>
    </source>
</evidence>